<evidence type="ECO:0000256" key="6">
    <source>
        <dbReference type="SAM" id="Phobius"/>
    </source>
</evidence>
<dbReference type="EMBL" id="DXCN01000041">
    <property type="protein sequence ID" value="HIY95117.1"/>
    <property type="molecule type" value="Genomic_DNA"/>
</dbReference>
<dbReference type="Proteomes" id="UP000824134">
    <property type="component" value="Unassembled WGS sequence"/>
</dbReference>
<feature type="transmembrane region" description="Helical" evidence="6">
    <location>
        <begin position="101"/>
        <end position="120"/>
    </location>
</feature>
<feature type="domain" description="Major facilitator superfamily (MFS) profile" evidence="7">
    <location>
        <begin position="205"/>
        <end position="405"/>
    </location>
</feature>
<evidence type="ECO:0000256" key="4">
    <source>
        <dbReference type="ARBA" id="ARBA00022989"/>
    </source>
</evidence>
<accession>A0A9D2CR12</accession>
<organism evidence="8 9">
    <name type="scientific">Candidatus Rothia avicola</name>
    <dbReference type="NCBI Taxonomy" id="2840478"/>
    <lineage>
        <taxon>Bacteria</taxon>
        <taxon>Bacillati</taxon>
        <taxon>Actinomycetota</taxon>
        <taxon>Actinomycetes</taxon>
        <taxon>Micrococcales</taxon>
        <taxon>Micrococcaceae</taxon>
        <taxon>Rothia</taxon>
    </lineage>
</organism>
<evidence type="ECO:0000256" key="2">
    <source>
        <dbReference type="ARBA" id="ARBA00022475"/>
    </source>
</evidence>
<dbReference type="InterPro" id="IPR020846">
    <property type="entry name" value="MFS_dom"/>
</dbReference>
<evidence type="ECO:0000256" key="1">
    <source>
        <dbReference type="ARBA" id="ARBA00004651"/>
    </source>
</evidence>
<dbReference type="PANTHER" id="PTHR23513:SF11">
    <property type="entry name" value="STAPHYLOFERRIN A TRANSPORTER"/>
    <property type="match status" value="1"/>
</dbReference>
<keyword evidence="4 6" id="KW-1133">Transmembrane helix</keyword>
<dbReference type="PROSITE" id="PS50850">
    <property type="entry name" value="MFS"/>
    <property type="match status" value="1"/>
</dbReference>
<evidence type="ECO:0000256" key="5">
    <source>
        <dbReference type="ARBA" id="ARBA00023136"/>
    </source>
</evidence>
<dbReference type="InterPro" id="IPR036259">
    <property type="entry name" value="MFS_trans_sf"/>
</dbReference>
<evidence type="ECO:0000313" key="8">
    <source>
        <dbReference type="EMBL" id="HIY95117.1"/>
    </source>
</evidence>
<feature type="transmembrane region" description="Helical" evidence="6">
    <location>
        <begin position="249"/>
        <end position="275"/>
    </location>
</feature>
<feature type="transmembrane region" description="Helical" evidence="6">
    <location>
        <begin position="346"/>
        <end position="369"/>
    </location>
</feature>
<dbReference type="GO" id="GO:0022857">
    <property type="term" value="F:transmembrane transporter activity"/>
    <property type="evidence" value="ECO:0007669"/>
    <property type="project" value="InterPro"/>
</dbReference>
<gene>
    <name evidence="8" type="ORF">H9821_05575</name>
</gene>
<reference evidence="8" key="1">
    <citation type="journal article" date="2021" name="PeerJ">
        <title>Extensive microbial diversity within the chicken gut microbiome revealed by metagenomics and culture.</title>
        <authorList>
            <person name="Gilroy R."/>
            <person name="Ravi A."/>
            <person name="Getino M."/>
            <person name="Pursley I."/>
            <person name="Horton D.L."/>
            <person name="Alikhan N.F."/>
            <person name="Baker D."/>
            <person name="Gharbi K."/>
            <person name="Hall N."/>
            <person name="Watson M."/>
            <person name="Adriaenssens E.M."/>
            <person name="Foster-Nyarko E."/>
            <person name="Jarju S."/>
            <person name="Secka A."/>
            <person name="Antonio M."/>
            <person name="Oren A."/>
            <person name="Chaudhuri R.R."/>
            <person name="La Ragione R."/>
            <person name="Hildebrand F."/>
            <person name="Pallen M.J."/>
        </authorList>
    </citation>
    <scope>NUCLEOTIDE SEQUENCE</scope>
    <source>
        <strain evidence="8">ChiHjej12B11-9195</strain>
    </source>
</reference>
<evidence type="ECO:0000256" key="3">
    <source>
        <dbReference type="ARBA" id="ARBA00022692"/>
    </source>
</evidence>
<proteinExistence type="predicted"/>
<feature type="transmembrane region" description="Helical" evidence="6">
    <location>
        <begin position="287"/>
        <end position="307"/>
    </location>
</feature>
<comment type="caution">
    <text evidence="8">The sequence shown here is derived from an EMBL/GenBank/DDBJ whole genome shotgun (WGS) entry which is preliminary data.</text>
</comment>
<feature type="transmembrane region" description="Helical" evidence="6">
    <location>
        <begin position="141"/>
        <end position="163"/>
    </location>
</feature>
<comment type="subcellular location">
    <subcellularLocation>
        <location evidence="1">Cell membrane</location>
        <topology evidence="1">Multi-pass membrane protein</topology>
    </subcellularLocation>
</comment>
<name>A0A9D2CR12_9MICC</name>
<evidence type="ECO:0000313" key="9">
    <source>
        <dbReference type="Proteomes" id="UP000824134"/>
    </source>
</evidence>
<dbReference type="Gene3D" id="1.20.1250.20">
    <property type="entry name" value="MFS general substrate transporter like domains"/>
    <property type="match status" value="2"/>
</dbReference>
<feature type="transmembrane region" description="Helical" evidence="6">
    <location>
        <begin position="313"/>
        <end position="334"/>
    </location>
</feature>
<feature type="transmembrane region" description="Helical" evidence="6">
    <location>
        <begin position="205"/>
        <end position="229"/>
    </location>
</feature>
<reference evidence="8" key="2">
    <citation type="submission" date="2021-04" db="EMBL/GenBank/DDBJ databases">
        <authorList>
            <person name="Gilroy R."/>
        </authorList>
    </citation>
    <scope>NUCLEOTIDE SEQUENCE</scope>
    <source>
        <strain evidence="8">ChiHjej12B11-9195</strain>
    </source>
</reference>
<feature type="transmembrane region" description="Helical" evidence="6">
    <location>
        <begin position="375"/>
        <end position="396"/>
    </location>
</feature>
<feature type="transmembrane region" description="Helical" evidence="6">
    <location>
        <begin position="21"/>
        <end position="39"/>
    </location>
</feature>
<dbReference type="GO" id="GO:0005886">
    <property type="term" value="C:plasma membrane"/>
    <property type="evidence" value="ECO:0007669"/>
    <property type="project" value="UniProtKB-SubCell"/>
</dbReference>
<sequence length="405" mass="42347">MAADRKITPQKAVRALIAGRLLTSFGEGLAGFAVTVIAIQNLGGINSGVAVAIAFATGALIGNIVGSLADFYPPPRIITLSAFTATAISLTLTISSLTNTLTLPIVVIISFIITTCSSALSRADTTAFVHMLNPEDLPQTFGFIAARTQVAAAIAGIFAGITLNAWQSLPFIISTTSWIILIGFTIVFGRAYIAANCRPQEVPDFGFFTLFAGFAFAIKTRPIAAVIIISATANLFLEGAGAIIEIDLIASGVSIVLVGMLGTFTSLATLVGSLFSGTISARFTPRLLFIMVFMLLSSAMLFCAFSQNYWITVTSLSCAVILIPSLGVSTAVALAQLAPDTMQARVSGASAIVSIITSAISPGLYGFSYARFSRFVTLFATACALGALAVIARYTIPQKLHQQNL</sequence>
<keyword evidence="3 6" id="KW-0812">Transmembrane</keyword>
<keyword evidence="5 6" id="KW-0472">Membrane</keyword>
<dbReference type="PANTHER" id="PTHR23513">
    <property type="entry name" value="INTEGRAL MEMBRANE EFFLUX PROTEIN-RELATED"/>
    <property type="match status" value="1"/>
</dbReference>
<dbReference type="AlphaFoldDB" id="A0A9D2CR12"/>
<feature type="transmembrane region" description="Helical" evidence="6">
    <location>
        <begin position="169"/>
        <end position="193"/>
    </location>
</feature>
<protein>
    <recommendedName>
        <fullName evidence="7">Major facilitator superfamily (MFS) profile domain-containing protein</fullName>
    </recommendedName>
</protein>
<dbReference type="SUPFAM" id="SSF103473">
    <property type="entry name" value="MFS general substrate transporter"/>
    <property type="match status" value="1"/>
</dbReference>
<evidence type="ECO:0000259" key="7">
    <source>
        <dbReference type="PROSITE" id="PS50850"/>
    </source>
</evidence>
<keyword evidence="2" id="KW-1003">Cell membrane</keyword>
<feature type="transmembrane region" description="Helical" evidence="6">
    <location>
        <begin position="45"/>
        <end position="65"/>
    </location>
</feature>